<dbReference type="PATRIC" id="fig|2754.20.peg.87"/>
<evidence type="ECO:0000313" key="2">
    <source>
        <dbReference type="EMBL" id="KEJ92275.1"/>
    </source>
</evidence>
<dbReference type="InterPro" id="IPR018657">
    <property type="entry name" value="LarA-like_N"/>
</dbReference>
<dbReference type="STRING" id="2754.EH55_04540"/>
<keyword evidence="3" id="KW-1185">Reference proteome</keyword>
<name>A0A073IRS0_9BACT</name>
<organism evidence="2 3">
    <name type="scientific">Synergistes jonesii</name>
    <dbReference type="NCBI Taxonomy" id="2754"/>
    <lineage>
        <taxon>Bacteria</taxon>
        <taxon>Thermotogati</taxon>
        <taxon>Synergistota</taxon>
        <taxon>Synergistia</taxon>
        <taxon>Synergistales</taxon>
        <taxon>Synergistaceae</taxon>
        <taxon>Synergistes</taxon>
    </lineage>
</organism>
<comment type="caution">
    <text evidence="2">The sequence shown here is derived from an EMBL/GenBank/DDBJ whole genome shotgun (WGS) entry which is preliminary data.</text>
</comment>
<feature type="domain" description="LarA-like N-terminal" evidence="1">
    <location>
        <begin position="28"/>
        <end position="191"/>
    </location>
</feature>
<dbReference type="OrthoDB" id="9788398at2"/>
<evidence type="ECO:0000259" key="1">
    <source>
        <dbReference type="Pfam" id="PF09861"/>
    </source>
</evidence>
<dbReference type="GeneID" id="90983571"/>
<gene>
    <name evidence="2" type="ORF">EH55_04540</name>
</gene>
<protein>
    <recommendedName>
        <fullName evidence="1">LarA-like N-terminal domain-containing protein</fullName>
    </recommendedName>
</protein>
<dbReference type="eggNOG" id="COG2768">
    <property type="taxonomic scope" value="Bacteria"/>
</dbReference>
<dbReference type="Pfam" id="PF09861">
    <property type="entry name" value="Lar_N"/>
    <property type="match status" value="1"/>
</dbReference>
<proteinExistence type="predicted"/>
<dbReference type="Gene3D" id="3.40.50.11440">
    <property type="match status" value="1"/>
</dbReference>
<dbReference type="Proteomes" id="UP000027665">
    <property type="component" value="Unassembled WGS sequence"/>
</dbReference>
<dbReference type="AlphaFoldDB" id="A0A073IRS0"/>
<reference evidence="2 3" key="1">
    <citation type="submission" date="2014-04" db="EMBL/GenBank/DDBJ databases">
        <title>Draft Genome Sequence of Synergistes jonesii.</title>
        <authorList>
            <person name="Coil D.A."/>
            <person name="Eisen J.A."/>
            <person name="Holland-Moritz H.E."/>
        </authorList>
    </citation>
    <scope>NUCLEOTIDE SEQUENCE [LARGE SCALE GENOMIC DNA]</scope>
    <source>
        <strain evidence="2 3">78-1</strain>
    </source>
</reference>
<dbReference type="GO" id="GO:0050043">
    <property type="term" value="F:lactate racemase activity"/>
    <property type="evidence" value="ECO:0007669"/>
    <property type="project" value="InterPro"/>
</dbReference>
<evidence type="ECO:0000313" key="3">
    <source>
        <dbReference type="Proteomes" id="UP000027665"/>
    </source>
</evidence>
<sequence length="418" mass="44689">MPLLLKEDMERKLPKMYEVRQMFERERLEDVGGAVLDELKKPEIRNAVARGEKIAVAVGSRGIRNLPVIVGAVVDGLKAAGAEPFIVSAMGSHGGGSEEGQRDVLYGYGVTPEAMGAPVVTSVDSLLIGRTENGVPIYFDAAALSADGIVPVNRVKLHTDFVGPIQSGLCKMLTVGLGNQRGCSAIHEVASEDMSFTIESAARAIIEKAPLRFGVAVLENAYDETAAVEAIAAEKIISREKELLEIAAKNMPYIMLPEADVIVCENIGKDISGAGFDPNILGRSSVLKTFVLPIPRYQRLVLLGVTPASHGNGIGIGLFDVVTKKAVSALDLESMYANAIACRCIGDASIPCTADDEETAVRVALKCCRGIDRDHPKIIKIKDTLHLETIEVSEALLDEVKANPKMQITQQKGGRSCS</sequence>
<dbReference type="RefSeq" id="WP_037975998.1">
    <property type="nucleotide sequence ID" value="NZ_JMKI01000031.1"/>
</dbReference>
<dbReference type="EMBL" id="JMKI01000031">
    <property type="protein sequence ID" value="KEJ92275.1"/>
    <property type="molecule type" value="Genomic_DNA"/>
</dbReference>
<accession>A0A073IRS0</accession>